<dbReference type="AlphaFoldDB" id="A0A8H7P1Y0"/>
<comment type="caution">
    <text evidence="2">The sequence shown here is derived from an EMBL/GenBank/DDBJ whole genome shotgun (WGS) entry which is preliminary data.</text>
</comment>
<gene>
    <name evidence="2" type="ORF">IEO21_05576</name>
</gene>
<dbReference type="Proteomes" id="UP000639403">
    <property type="component" value="Unassembled WGS sequence"/>
</dbReference>
<sequence length="149" mass="16858">MWSVPYLISCLVSLLPCPLCPRIADVPVSLVSISSSVCLSVCLSVYSLLSSRDSNVLPARFTTPRVANCCLLCFFSSRLLIFCAPYPPTPNCPPRPTTILHPISYPSHMDLELSHDRSERVFPLRYSRTLRTRYDRFFVSRVARISYVP</sequence>
<feature type="signal peptide" evidence="1">
    <location>
        <begin position="1"/>
        <end position="16"/>
    </location>
</feature>
<feature type="chain" id="PRO_5034187256" description="Secreted protein" evidence="1">
    <location>
        <begin position="17"/>
        <end position="149"/>
    </location>
</feature>
<evidence type="ECO:0000313" key="3">
    <source>
        <dbReference type="Proteomes" id="UP000639403"/>
    </source>
</evidence>
<evidence type="ECO:0008006" key="4">
    <source>
        <dbReference type="Google" id="ProtNLM"/>
    </source>
</evidence>
<evidence type="ECO:0000256" key="1">
    <source>
        <dbReference type="SAM" id="SignalP"/>
    </source>
</evidence>
<reference evidence="2" key="1">
    <citation type="submission" date="2020-11" db="EMBL/GenBank/DDBJ databases">
        <authorList>
            <person name="Koelle M."/>
            <person name="Horta M.A.C."/>
            <person name="Nowrousian M."/>
            <person name="Ohm R.A."/>
            <person name="Benz P."/>
            <person name="Pilgard A."/>
        </authorList>
    </citation>
    <scope>NUCLEOTIDE SEQUENCE</scope>
    <source>
        <strain evidence="2">FPRL280</strain>
    </source>
</reference>
<dbReference type="EMBL" id="JADOXO010000104">
    <property type="protein sequence ID" value="KAF9813469.1"/>
    <property type="molecule type" value="Genomic_DNA"/>
</dbReference>
<keyword evidence="1" id="KW-0732">Signal</keyword>
<proteinExistence type="predicted"/>
<protein>
    <recommendedName>
        <fullName evidence="4">Secreted protein</fullName>
    </recommendedName>
</protein>
<organism evidence="2 3">
    <name type="scientific">Rhodonia placenta</name>
    <dbReference type="NCBI Taxonomy" id="104341"/>
    <lineage>
        <taxon>Eukaryota</taxon>
        <taxon>Fungi</taxon>
        <taxon>Dikarya</taxon>
        <taxon>Basidiomycota</taxon>
        <taxon>Agaricomycotina</taxon>
        <taxon>Agaricomycetes</taxon>
        <taxon>Polyporales</taxon>
        <taxon>Adustoporiaceae</taxon>
        <taxon>Rhodonia</taxon>
    </lineage>
</organism>
<reference evidence="2" key="2">
    <citation type="journal article" name="Front. Microbiol.">
        <title>Degradative Capacity of Two Strains of Rhodonia placenta: From Phenotype to Genotype.</title>
        <authorList>
            <person name="Kolle M."/>
            <person name="Horta M.A.C."/>
            <person name="Nowrousian M."/>
            <person name="Ohm R.A."/>
            <person name="Benz J.P."/>
            <person name="Pilgard A."/>
        </authorList>
    </citation>
    <scope>NUCLEOTIDE SEQUENCE</scope>
    <source>
        <strain evidence="2">FPRL280</strain>
    </source>
</reference>
<accession>A0A8H7P1Y0</accession>
<name>A0A8H7P1Y0_9APHY</name>
<evidence type="ECO:0000313" key="2">
    <source>
        <dbReference type="EMBL" id="KAF9813469.1"/>
    </source>
</evidence>